<feature type="transmembrane region" description="Helical" evidence="2">
    <location>
        <begin position="146"/>
        <end position="164"/>
    </location>
</feature>
<dbReference type="PRINTS" id="PR00950">
    <property type="entry name" value="TYPE3IMSPROT"/>
</dbReference>
<comment type="similarity">
    <text evidence="1">Belongs to the type III secretion exporter family.</text>
</comment>
<accession>A0A840C0X9</accession>
<dbReference type="SUPFAM" id="SSF160544">
    <property type="entry name" value="EscU C-terminal domain-like"/>
    <property type="match status" value="1"/>
</dbReference>
<dbReference type="Gene3D" id="3.40.1690.10">
    <property type="entry name" value="secretion proteins EscU"/>
    <property type="match status" value="1"/>
</dbReference>
<feature type="transmembrane region" description="Helical" evidence="2">
    <location>
        <begin position="29"/>
        <end position="49"/>
    </location>
</feature>
<dbReference type="PANTHER" id="PTHR30531">
    <property type="entry name" value="FLAGELLAR BIOSYNTHETIC PROTEIN FLHB"/>
    <property type="match status" value="1"/>
</dbReference>
<evidence type="ECO:0000313" key="3">
    <source>
        <dbReference type="EMBL" id="MBB4017169.1"/>
    </source>
</evidence>
<protein>
    <submittedName>
        <fullName evidence="3">Type III secretion protein U</fullName>
    </submittedName>
</protein>
<evidence type="ECO:0000256" key="1">
    <source>
        <dbReference type="ARBA" id="ARBA00010690"/>
    </source>
</evidence>
<sequence length="345" mass="36934">MADSSEEKTLPASDKKLQDARKKGQVAKAGDLVSAATVAGIVLLVSGLWQNWAERLLALTDAMVRATATPHDLVPALIEAGAAWISLVLPALAVAFVLALAAGMAATGGPLFAMEAIKPKPETFSPASALKRIFGMRAWVEIGKSLVKVVVLAAAFVSVLRLWLSPLMEIPACGLACFGPMLVAMLKATAYVAVGVFAAVGIADILLQRRLFLHEMRMTKTEMKQERKNQEGDPHMQAERRRLRQEQARMPVRLGLAATSLVVTDGKHLIGLRYTPEEGIPSVVFKAQGARVAQALEEAQQRGLRIEADAEADVVAGLATHGLGEPLRENLFRPVAMMLVRAGAL</sequence>
<keyword evidence="2" id="KW-0812">Transmembrane</keyword>
<dbReference type="PANTHER" id="PTHR30531:SF12">
    <property type="entry name" value="FLAGELLAR BIOSYNTHETIC PROTEIN FLHB"/>
    <property type="match status" value="1"/>
</dbReference>
<dbReference type="Proteomes" id="UP000577362">
    <property type="component" value="Unassembled WGS sequence"/>
</dbReference>
<organism evidence="3 4">
    <name type="scientific">Chelatococcus caeni</name>
    <dbReference type="NCBI Taxonomy" id="1348468"/>
    <lineage>
        <taxon>Bacteria</taxon>
        <taxon>Pseudomonadati</taxon>
        <taxon>Pseudomonadota</taxon>
        <taxon>Alphaproteobacteria</taxon>
        <taxon>Hyphomicrobiales</taxon>
        <taxon>Chelatococcaceae</taxon>
        <taxon>Chelatococcus</taxon>
    </lineage>
</organism>
<name>A0A840C0X9_9HYPH</name>
<comment type="caution">
    <text evidence="3">The sequence shown here is derived from an EMBL/GenBank/DDBJ whole genome shotgun (WGS) entry which is preliminary data.</text>
</comment>
<dbReference type="EMBL" id="JACIEN010000002">
    <property type="protein sequence ID" value="MBB4017169.1"/>
    <property type="molecule type" value="Genomic_DNA"/>
</dbReference>
<dbReference type="InterPro" id="IPR029025">
    <property type="entry name" value="T3SS_substrate_exporter_C"/>
</dbReference>
<dbReference type="Pfam" id="PF01312">
    <property type="entry name" value="Bac_export_2"/>
    <property type="match status" value="1"/>
</dbReference>
<dbReference type="RefSeq" id="WP_019403586.1">
    <property type="nucleotide sequence ID" value="NZ_JACIEN010000002.1"/>
</dbReference>
<evidence type="ECO:0000313" key="4">
    <source>
        <dbReference type="Proteomes" id="UP000577362"/>
    </source>
</evidence>
<dbReference type="AlphaFoldDB" id="A0A840C0X9"/>
<proteinExistence type="inferred from homology"/>
<reference evidence="3 4" key="1">
    <citation type="submission" date="2020-08" db="EMBL/GenBank/DDBJ databases">
        <title>Genomic Encyclopedia of Type Strains, Phase IV (KMG-IV): sequencing the most valuable type-strain genomes for metagenomic binning, comparative biology and taxonomic classification.</title>
        <authorList>
            <person name="Goeker M."/>
        </authorList>
    </citation>
    <scope>NUCLEOTIDE SEQUENCE [LARGE SCALE GENOMIC DNA]</scope>
    <source>
        <strain evidence="3 4">DSM 103737</strain>
    </source>
</reference>
<gene>
    <name evidence="3" type="ORF">GGR16_002198</name>
</gene>
<dbReference type="GO" id="GO:0005886">
    <property type="term" value="C:plasma membrane"/>
    <property type="evidence" value="ECO:0007669"/>
    <property type="project" value="TreeGrafter"/>
</dbReference>
<evidence type="ECO:0000256" key="2">
    <source>
        <dbReference type="SAM" id="Phobius"/>
    </source>
</evidence>
<feature type="transmembrane region" description="Helical" evidence="2">
    <location>
        <begin position="184"/>
        <end position="207"/>
    </location>
</feature>
<keyword evidence="2" id="KW-1133">Transmembrane helix</keyword>
<feature type="transmembrane region" description="Helical" evidence="2">
    <location>
        <begin position="82"/>
        <end position="106"/>
    </location>
</feature>
<keyword evidence="2" id="KW-0472">Membrane</keyword>
<keyword evidence="4" id="KW-1185">Reference proteome</keyword>
<dbReference type="InterPro" id="IPR006135">
    <property type="entry name" value="T3SS_substrate_exporter"/>
</dbReference>
<dbReference type="GO" id="GO:0009306">
    <property type="term" value="P:protein secretion"/>
    <property type="evidence" value="ECO:0007669"/>
    <property type="project" value="InterPro"/>
</dbReference>